<comment type="catalytic activity">
    <reaction evidence="7">
        <text>DNA(n) + a 2'-deoxyribonucleoside 5'-triphosphate = DNA(n+1) + diphosphate</text>
        <dbReference type="Rhea" id="RHEA:22508"/>
        <dbReference type="Rhea" id="RHEA-COMP:17339"/>
        <dbReference type="Rhea" id="RHEA-COMP:17340"/>
        <dbReference type="ChEBI" id="CHEBI:33019"/>
        <dbReference type="ChEBI" id="CHEBI:61560"/>
        <dbReference type="ChEBI" id="CHEBI:173112"/>
        <dbReference type="EC" id="2.7.7.7"/>
    </reaction>
</comment>
<evidence type="ECO:0000256" key="2">
    <source>
        <dbReference type="ARBA" id="ARBA00019114"/>
    </source>
</evidence>
<dbReference type="InterPro" id="IPR029460">
    <property type="entry name" value="DNAPol_HHH"/>
</dbReference>
<dbReference type="InterPro" id="IPR010994">
    <property type="entry name" value="RuvA_2-like"/>
</dbReference>
<dbReference type="PANTHER" id="PTHR32294">
    <property type="entry name" value="DNA POLYMERASE III SUBUNIT ALPHA"/>
    <property type="match status" value="1"/>
</dbReference>
<proteinExistence type="predicted"/>
<dbReference type="InterPro" id="IPR004013">
    <property type="entry name" value="PHP_dom"/>
</dbReference>
<keyword evidence="6" id="KW-0239">DNA-directed DNA polymerase</keyword>
<dbReference type="EC" id="2.7.7.7" evidence="1"/>
<dbReference type="EMBL" id="LN847051">
    <property type="protein sequence ID" value="CRI42786.1"/>
    <property type="molecule type" value="Genomic_DNA"/>
</dbReference>
<organism evidence="9">
    <name type="scientific">Chlamydia pneumoniae</name>
    <name type="common">Chlamydophila pneumoniae</name>
    <dbReference type="NCBI Taxonomy" id="83558"/>
    <lineage>
        <taxon>Bacteria</taxon>
        <taxon>Pseudomonadati</taxon>
        <taxon>Chlamydiota</taxon>
        <taxon>Chlamydiia</taxon>
        <taxon>Chlamydiales</taxon>
        <taxon>Chlamydiaceae</taxon>
        <taxon>Chlamydia/Chlamydophila group</taxon>
        <taxon>Chlamydia</taxon>
    </lineage>
</organism>
<accession>A0A0F7WT94</accession>
<dbReference type="InterPro" id="IPR041931">
    <property type="entry name" value="DNA_pol3_alpha_thumb_dom"/>
</dbReference>
<dbReference type="GO" id="GO:0008408">
    <property type="term" value="F:3'-5' exonuclease activity"/>
    <property type="evidence" value="ECO:0007669"/>
    <property type="project" value="InterPro"/>
</dbReference>
<evidence type="ECO:0000256" key="3">
    <source>
        <dbReference type="ARBA" id="ARBA00022679"/>
    </source>
</evidence>
<dbReference type="Gene3D" id="1.10.10.1600">
    <property type="entry name" value="Bacterial DNA polymerase III alpha subunit, thumb domain"/>
    <property type="match status" value="1"/>
</dbReference>
<dbReference type="AlphaFoldDB" id="A0A0F7WT94"/>
<keyword evidence="3 9" id="KW-0808">Transferase</keyword>
<keyword evidence="5" id="KW-0235">DNA replication</keyword>
<dbReference type="SUPFAM" id="SSF47781">
    <property type="entry name" value="RuvA domain 2-like"/>
    <property type="match status" value="1"/>
</dbReference>
<dbReference type="InterPro" id="IPR003141">
    <property type="entry name" value="Pol/His_phosphatase_N"/>
</dbReference>
<dbReference type="SMART" id="SM00481">
    <property type="entry name" value="POLIIIAc"/>
    <property type="match status" value="1"/>
</dbReference>
<feature type="domain" description="Polymerase/histidinol phosphatase N-terminal" evidence="8">
    <location>
        <begin position="4"/>
        <end position="71"/>
    </location>
</feature>
<evidence type="ECO:0000259" key="8">
    <source>
        <dbReference type="SMART" id="SM00481"/>
    </source>
</evidence>
<dbReference type="InterPro" id="IPR004805">
    <property type="entry name" value="DnaE2/DnaE/PolC"/>
</dbReference>
<dbReference type="Gene3D" id="1.10.150.870">
    <property type="match status" value="1"/>
</dbReference>
<evidence type="ECO:0000256" key="1">
    <source>
        <dbReference type="ARBA" id="ARBA00012417"/>
    </source>
</evidence>
<dbReference type="Pfam" id="PF17657">
    <property type="entry name" value="DNA_pol3_finger"/>
    <property type="match status" value="1"/>
</dbReference>
<name>A0A0F7WT94_CHLPN</name>
<dbReference type="InterPro" id="IPR040982">
    <property type="entry name" value="DNA_pol3_finger"/>
</dbReference>
<gene>
    <name evidence="9" type="primary">dnaE</name>
    <name evidence="9" type="ORF">BN1224_DC9_BU_01110</name>
</gene>
<dbReference type="Gene3D" id="3.20.20.140">
    <property type="entry name" value="Metal-dependent hydrolases"/>
    <property type="match status" value="1"/>
</dbReference>
<evidence type="ECO:0000256" key="4">
    <source>
        <dbReference type="ARBA" id="ARBA00022695"/>
    </source>
</evidence>
<dbReference type="Pfam" id="PF02811">
    <property type="entry name" value="PHP"/>
    <property type="match status" value="1"/>
</dbReference>
<reference evidence="9" key="1">
    <citation type="submission" date="2015-05" db="EMBL/GenBank/DDBJ databases">
        <authorList>
            <person name="Rattei Thomas"/>
        </authorList>
    </citation>
    <scope>NUCLEOTIDE SEQUENCE</scope>
    <source>
        <strain evidence="9">DC9</strain>
    </source>
</reference>
<dbReference type="SUPFAM" id="SSF89550">
    <property type="entry name" value="PHP domain-like"/>
    <property type="match status" value="1"/>
</dbReference>
<dbReference type="PANTHER" id="PTHR32294:SF0">
    <property type="entry name" value="DNA POLYMERASE III SUBUNIT ALPHA"/>
    <property type="match status" value="1"/>
</dbReference>
<evidence type="ECO:0000256" key="5">
    <source>
        <dbReference type="ARBA" id="ARBA00022705"/>
    </source>
</evidence>
<dbReference type="InterPro" id="IPR011708">
    <property type="entry name" value="DNA_pol3_alpha_NTPase_dom"/>
</dbReference>
<dbReference type="Pfam" id="PF07733">
    <property type="entry name" value="DNA_pol3_alpha"/>
    <property type="match status" value="1"/>
</dbReference>
<evidence type="ECO:0000256" key="7">
    <source>
        <dbReference type="ARBA" id="ARBA00049244"/>
    </source>
</evidence>
<keyword evidence="4 9" id="KW-0548">Nucleotidyltransferase</keyword>
<sequence>MTWIPLHCHSQYSVLDAMSSIKDFVAKGQEFGIPALALTDHGNLYGAVDFYKECTQKGIQPIIGCECYIAPGSRFDKKKEKRSRAAHHLILLCKNEQGYRNLCILTSLAFTEGFYYFPRIDKDLLRQYSEGLICLSGCLSSSVSDAALKSPEALLLELQWFQDLFKDDYFTEVQLHKMSEESIAGFKEEWLKQEYYSLIEKQIKVNTAVLEASKRLGIPTVATNDIHYINANDWQAHEILLNVQSGETVRIAKQNTHIPNPKRKVYRSREYYFKSPAQMAELFKDIPEVISNTLEVAKRCDFTFDFSKKHYPIYVPESLKTLNSYTEEDRYQASAVFLKQLAEEALPKKYSSEVLAHIAKKFPHRDPIDIVKERMDMEMAIIIPKGMCDYLLIVWDIIHWAKANGIPVGPGRGSGAGSVLLFLLGITEIEPIRFDLFFERFINPERLSYPDIDIDICMAGRERVINYAIERHGKDNVAQIITFGTMKAKMAVKDVGRTLDMALSKVNHIAKHIPDLNTTLSKALETDPDLHQLYINDAESAQVIDMALCLEGSIRNTGVHAAGVIICGDQLTNHIPICISKDSTMITTQYSMKPVESVGMLKVDLLGLKTLTSINIAMSAIEKKTGQSLAMATLPLDDATTFSLLHQGKTMGIFQMESKGMQELAKNLRPDLFEEIIAMGALYRPGPMDMIPSFINRKHGKEIIEYDHPLMESILKETYGIMVYQEQVMQIAGALASYSLGEGDVLRRAMGKKDFQQMEQEREKFCKRACNNGIDPELATVIFDKMEKFAAYGFNKSHAAAYGLITYTTAYLKANYPKEWLAALLTCDSDDIEKVGKLIREAQSMGIPILPPHINVSSNHFVATDEGIRFAMGAIKGIGRGLIESIVEERDHHGPYESIRDFIQRSDLKKVSKKSIESLIDAGCFDCFDSNRDLLLASVEPLYEAIAKDKKEAASGVMTFFTLGAMDRKNEVPICLPKDIPTRSKKELLKKEKELLGIYLTEHPMDTVRDHLSRLSVVLAGEFENLPHGSVVRTVFIIDKVTTKISSKAQKKFAVLRVSDGIDSYELPIWPDMYEEQQELLEEDRLIYAILVLDKRSDSLRISCRWMKDLSIVNENIIYECDQAFDRIKNQVQKMSFTMSTSGKETKAKGNKPNENGHTQALAPVTLSLDLNELRHSHLCILKKIVQKHPGSRTLVLVFTQDNERVASMSPDDAYFVCEDIEELRQELVTADLPVRVITV</sequence>
<dbReference type="NCBIfam" id="NF004226">
    <property type="entry name" value="PRK05673.1"/>
    <property type="match status" value="1"/>
</dbReference>
<evidence type="ECO:0000313" key="9">
    <source>
        <dbReference type="EMBL" id="CRI42786.1"/>
    </source>
</evidence>
<dbReference type="NCBIfam" id="TIGR00594">
    <property type="entry name" value="polc"/>
    <property type="match status" value="1"/>
</dbReference>
<evidence type="ECO:0000256" key="6">
    <source>
        <dbReference type="ARBA" id="ARBA00022932"/>
    </source>
</evidence>
<dbReference type="Pfam" id="PF14579">
    <property type="entry name" value="HHH_6"/>
    <property type="match status" value="1"/>
</dbReference>
<dbReference type="CDD" id="cd12113">
    <property type="entry name" value="PHP_PolIIIA_DnaE3"/>
    <property type="match status" value="1"/>
</dbReference>
<dbReference type="InterPro" id="IPR016195">
    <property type="entry name" value="Pol/histidinol_Pase-like"/>
</dbReference>
<dbReference type="GO" id="GO:0006260">
    <property type="term" value="P:DNA replication"/>
    <property type="evidence" value="ECO:0007669"/>
    <property type="project" value="UniProtKB-KW"/>
</dbReference>
<protein>
    <recommendedName>
        <fullName evidence="2">DNA polymerase III subunit alpha</fullName>
        <ecNumber evidence="1">2.7.7.7</ecNumber>
    </recommendedName>
</protein>
<dbReference type="GO" id="GO:0003887">
    <property type="term" value="F:DNA-directed DNA polymerase activity"/>
    <property type="evidence" value="ECO:0007669"/>
    <property type="project" value="UniProtKB-KW"/>
</dbReference>